<organism evidence="6 7">
    <name type="scientific">Kineosphaera limosa NBRC 100340</name>
    <dbReference type="NCBI Taxonomy" id="1184609"/>
    <lineage>
        <taxon>Bacteria</taxon>
        <taxon>Bacillati</taxon>
        <taxon>Actinomycetota</taxon>
        <taxon>Actinomycetes</taxon>
        <taxon>Micrococcales</taxon>
        <taxon>Dermatophilaceae</taxon>
        <taxon>Kineosphaera</taxon>
    </lineage>
</organism>
<dbReference type="Pfam" id="PF01266">
    <property type="entry name" value="DAO"/>
    <property type="match status" value="1"/>
</dbReference>
<evidence type="ECO:0000313" key="7">
    <source>
        <dbReference type="Proteomes" id="UP000008366"/>
    </source>
</evidence>
<dbReference type="PANTHER" id="PTHR13847">
    <property type="entry name" value="SARCOSINE DEHYDROGENASE-RELATED"/>
    <property type="match status" value="1"/>
</dbReference>
<gene>
    <name evidence="6" type="ORF">KILIM_051_00210</name>
</gene>
<dbReference type="STRING" id="1184609.KILIM_051_00210"/>
<dbReference type="SUPFAM" id="SSF51905">
    <property type="entry name" value="FAD/NAD(P)-binding domain"/>
    <property type="match status" value="1"/>
</dbReference>
<proteinExistence type="inferred from homology"/>
<feature type="domain" description="FAD dependent oxidoreductase" evidence="5">
    <location>
        <begin position="6"/>
        <end position="364"/>
    </location>
</feature>
<dbReference type="InterPro" id="IPR006076">
    <property type="entry name" value="FAD-dep_OxRdtase"/>
</dbReference>
<dbReference type="EMBL" id="BAHD01000051">
    <property type="protein sequence ID" value="GAB96879.1"/>
    <property type="molecule type" value="Genomic_DNA"/>
</dbReference>
<dbReference type="Proteomes" id="UP000008366">
    <property type="component" value="Unassembled WGS sequence"/>
</dbReference>
<keyword evidence="4" id="KW-0560">Oxidoreductase</keyword>
<keyword evidence="7" id="KW-1185">Reference proteome</keyword>
<dbReference type="GO" id="GO:0005737">
    <property type="term" value="C:cytoplasm"/>
    <property type="evidence" value="ECO:0007669"/>
    <property type="project" value="TreeGrafter"/>
</dbReference>
<sequence length="382" mass="40210">MSASTDLLIVGAGIIGLAHAFEAHRRGLSVRVVERDLAPNGASIRNFGHACITAQGGDLLPVAYRSREGWLRAAESVGFWAPAAGAVVVARSPLELGVLEQLHAQRGAAAVTLLTPEGVRARLGTGADEAIVGGAFLPADLRVDPRTTAAQIADWLASRDGVSIEWGTTVGGIDNGAVTTSRGEFHAARVLVCVGHDLDYLYPRVADAYEVTRCALQMALAPAPAGYALDSAVLSGTSMTRYDGFTTMPGYAALHAELVANQPELIDMGANVMVTRRPDGTLLLGDSHVYSRTMPPFQDEDITRRLVSEISTLLGRPLTITQRWQGVYASSPQTSLLIEDIDAATRCITVTSGIGMTLSFGIAAQTLDSLEVGAPARHVASV</sequence>
<dbReference type="PANTHER" id="PTHR13847:SF286">
    <property type="entry name" value="D-AMINO ACID DEHYDROGENASE"/>
    <property type="match status" value="1"/>
</dbReference>
<comment type="cofactor">
    <cofactor evidence="1">
        <name>FAD</name>
        <dbReference type="ChEBI" id="CHEBI:57692"/>
    </cofactor>
</comment>
<evidence type="ECO:0000259" key="5">
    <source>
        <dbReference type="Pfam" id="PF01266"/>
    </source>
</evidence>
<dbReference type="AlphaFoldDB" id="K6XDJ6"/>
<evidence type="ECO:0000256" key="2">
    <source>
        <dbReference type="ARBA" id="ARBA00009410"/>
    </source>
</evidence>
<dbReference type="InterPro" id="IPR017741">
    <property type="entry name" value="FAD-dependent_OxRdtase_HpnW"/>
</dbReference>
<comment type="similarity">
    <text evidence="2">Belongs to the DadA oxidoreductase family.</text>
</comment>
<dbReference type="Gene3D" id="3.50.50.60">
    <property type="entry name" value="FAD/NAD(P)-binding domain"/>
    <property type="match status" value="1"/>
</dbReference>
<evidence type="ECO:0000313" key="6">
    <source>
        <dbReference type="EMBL" id="GAB96879.1"/>
    </source>
</evidence>
<protein>
    <submittedName>
        <fullName evidence="6">Putative oxidoreductase</fullName>
    </submittedName>
</protein>
<keyword evidence="3" id="KW-0285">Flavoprotein</keyword>
<reference evidence="6 7" key="1">
    <citation type="submission" date="2012-08" db="EMBL/GenBank/DDBJ databases">
        <title>Whole genome shotgun sequence of Kineosphaera limosa NBRC 100340.</title>
        <authorList>
            <person name="Yoshida I."/>
            <person name="Isaki S."/>
            <person name="Hosoyama A."/>
            <person name="Tsuchikane K."/>
            <person name="Katsumata H."/>
            <person name="Ando Y."/>
            <person name="Ohji S."/>
            <person name="Hamada M."/>
            <person name="Tamura T."/>
            <person name="Yamazoe A."/>
            <person name="Yamazaki S."/>
            <person name="Fujita N."/>
        </authorList>
    </citation>
    <scope>NUCLEOTIDE SEQUENCE [LARGE SCALE GENOMIC DNA]</scope>
    <source>
        <strain evidence="6 7">NBRC 100340</strain>
    </source>
</reference>
<dbReference type="GO" id="GO:0016491">
    <property type="term" value="F:oxidoreductase activity"/>
    <property type="evidence" value="ECO:0007669"/>
    <property type="project" value="UniProtKB-KW"/>
</dbReference>
<name>K6XDJ6_9MICO</name>
<dbReference type="eggNOG" id="COG0665">
    <property type="taxonomic scope" value="Bacteria"/>
</dbReference>
<dbReference type="RefSeq" id="WP_006593411.1">
    <property type="nucleotide sequence ID" value="NZ_BAHD01000051.1"/>
</dbReference>
<evidence type="ECO:0000256" key="1">
    <source>
        <dbReference type="ARBA" id="ARBA00001974"/>
    </source>
</evidence>
<dbReference type="OrthoDB" id="9799943at2"/>
<dbReference type="InterPro" id="IPR036188">
    <property type="entry name" value="FAD/NAD-bd_sf"/>
</dbReference>
<dbReference type="Gene3D" id="3.30.9.10">
    <property type="entry name" value="D-Amino Acid Oxidase, subunit A, domain 2"/>
    <property type="match status" value="1"/>
</dbReference>
<evidence type="ECO:0000256" key="3">
    <source>
        <dbReference type="ARBA" id="ARBA00022630"/>
    </source>
</evidence>
<accession>K6XDJ6</accession>
<dbReference type="NCBIfam" id="TIGR03364">
    <property type="entry name" value="HpnW_proposed"/>
    <property type="match status" value="1"/>
</dbReference>
<comment type="caution">
    <text evidence="6">The sequence shown here is derived from an EMBL/GenBank/DDBJ whole genome shotgun (WGS) entry which is preliminary data.</text>
</comment>
<evidence type="ECO:0000256" key="4">
    <source>
        <dbReference type="ARBA" id="ARBA00023002"/>
    </source>
</evidence>